<dbReference type="Pfam" id="PF03403">
    <property type="entry name" value="PAF-AH_p_II"/>
    <property type="match status" value="1"/>
</dbReference>
<protein>
    <recommendedName>
        <fullName evidence="1">1-alkyl-2-acetylglycerophosphocholine esterase</fullName>
        <ecNumber evidence="1">3.1.1.47</ecNumber>
    </recommendedName>
</protein>
<dbReference type="Gene3D" id="3.40.50.1820">
    <property type="entry name" value="alpha/beta hydrolase"/>
    <property type="match status" value="1"/>
</dbReference>
<dbReference type="SUPFAM" id="SSF56784">
    <property type="entry name" value="HAD-like"/>
    <property type="match status" value="1"/>
</dbReference>
<dbReference type="EC" id="3.1.1.47" evidence="1"/>
<sequence length="827" mass="90049">MSLPRLPSDARYKVSTVTLEIPLAEPFKQDSPSPYTYQDGGATKQILTTDTILLTIYYPTSNSQEKADGRTLDWLEAPKLRSIGSLLKHAGISKYLALPIILPAYSVVGQKLPVVVDAPIAFDLPSDGFPVAVFSHGMGGTRTTYSAYCTSLAGAGIVIAAVEHRDGSSASTTIHHPSEKDGKSPSGLFRWLSGGSNSVENKLYVRPDEVDGKPEPMDIRRAQVEFRRREVLAALEVLNDINAGKASTLVDSCTRSQRDEGKIRERRAELLTDFSGKLKMQDPWLIGHSFGGSTAIQTLRHTDCPFGQALVLDPWVEPVPVTGIDVVPVHKPLYIINSKDFTQWKSHMNDVTTIARESKSSTGGKGWLLTIGAEGTEKSDAAAAAASTQVGPPSRLVMVHDMFGTLFGLSACIEALTSLFPDQLEEAQGVPKIVPELVIVDWFHGTQRDFTYSSVYGQYKPIGEVFKGTLPRVLLQAGILPKKNAKGKALTQAGSFEDDGPAEETLENPFDPVVVETMMKALTKLQPRPGMVDALAKIYRDRDGKGRLPPGVDKVDVWAATNGSLQLGRSSFLRVLGDSDGADLDSEAAGLGRSNKDNAVGAGVGLFSCDEIGAAKPDPKVYTEVLRRTKAEPMDASTAKKEYQGIWFVASHTWDTFAAKQAGFRTAWVTYEEFYSCPSVYGTPDVVGRNLEEIAEKILAFERDLASKADQTLDKAWTYDKDQQAQTNKASQHTSFSDFPFLLPNTAKFVGTVSSQSIPEVNSAITKRMILQGKREETDGVFSGLKGDKDGQEWRIWKQGKAQPKELDTTAIGSDDSRLARLIVHAL</sequence>
<evidence type="ECO:0000256" key="2">
    <source>
        <dbReference type="ARBA" id="ARBA00022801"/>
    </source>
</evidence>
<evidence type="ECO:0000313" key="5">
    <source>
        <dbReference type="EMBL" id="CDS82375.1"/>
    </source>
</evidence>
<dbReference type="InterPro" id="IPR029058">
    <property type="entry name" value="AB_hydrolase_fold"/>
</dbReference>
<dbReference type="GO" id="GO:0003847">
    <property type="term" value="F:1-alkyl-2-acetylglycerophosphocholine esterase activity"/>
    <property type="evidence" value="ECO:0007669"/>
    <property type="project" value="UniProtKB-EC"/>
</dbReference>
<accession>A0A127Z6Q6</accession>
<dbReference type="GO" id="GO:0016042">
    <property type="term" value="P:lipid catabolic process"/>
    <property type="evidence" value="ECO:0007669"/>
    <property type="project" value="UniProtKB-KW"/>
</dbReference>
<keyword evidence="2 5" id="KW-0378">Hydrolase</keyword>
<dbReference type="AlphaFoldDB" id="A0A127Z6Q6"/>
<dbReference type="OrthoDB" id="2363873at2759"/>
<evidence type="ECO:0000256" key="1">
    <source>
        <dbReference type="ARBA" id="ARBA00013201"/>
    </source>
</evidence>
<keyword evidence="4" id="KW-0443">Lipid metabolism</keyword>
<gene>
    <name evidence="5" type="ORF">SPSC_03194</name>
</gene>
<dbReference type="InterPro" id="IPR036412">
    <property type="entry name" value="HAD-like_sf"/>
</dbReference>
<proteinExistence type="predicted"/>
<dbReference type="InterPro" id="IPR023214">
    <property type="entry name" value="HAD_sf"/>
</dbReference>
<dbReference type="PANTHER" id="PTHR10272">
    <property type="entry name" value="PLATELET-ACTIVATING FACTOR ACETYLHYDROLASE"/>
    <property type="match status" value="1"/>
</dbReference>
<dbReference type="Gene3D" id="3.40.50.1000">
    <property type="entry name" value="HAD superfamily/HAD-like"/>
    <property type="match status" value="1"/>
</dbReference>
<reference evidence="5" key="1">
    <citation type="submission" date="2014-06" db="EMBL/GenBank/DDBJ databases">
        <authorList>
            <person name="Ju J."/>
            <person name="Zhang J."/>
        </authorList>
    </citation>
    <scope>NUCLEOTIDE SEQUENCE</scope>
    <source>
        <strain evidence="5">SscI8</strain>
    </source>
</reference>
<organism evidence="5">
    <name type="scientific">Sporisorium scitamineum</name>
    <dbReference type="NCBI Taxonomy" id="49012"/>
    <lineage>
        <taxon>Eukaryota</taxon>
        <taxon>Fungi</taxon>
        <taxon>Dikarya</taxon>
        <taxon>Basidiomycota</taxon>
        <taxon>Ustilaginomycotina</taxon>
        <taxon>Ustilaginomycetes</taxon>
        <taxon>Ustilaginales</taxon>
        <taxon>Ustilaginaceae</taxon>
        <taxon>Sporisorium</taxon>
    </lineage>
</organism>
<dbReference type="PANTHER" id="PTHR10272:SF0">
    <property type="entry name" value="PLATELET-ACTIVATING FACTOR ACETYLHYDROLASE"/>
    <property type="match status" value="1"/>
</dbReference>
<evidence type="ECO:0000256" key="4">
    <source>
        <dbReference type="ARBA" id="ARBA00023098"/>
    </source>
</evidence>
<name>A0A127Z6Q6_9BASI</name>
<dbReference type="EMBL" id="LK056665">
    <property type="protein sequence ID" value="CDS82375.1"/>
    <property type="molecule type" value="Genomic_DNA"/>
</dbReference>
<keyword evidence="3" id="KW-0442">Lipid degradation</keyword>
<evidence type="ECO:0000256" key="3">
    <source>
        <dbReference type="ARBA" id="ARBA00022963"/>
    </source>
</evidence>
<dbReference type="SUPFAM" id="SSF53474">
    <property type="entry name" value="alpha/beta-Hydrolases"/>
    <property type="match status" value="1"/>
</dbReference>